<dbReference type="InterPro" id="IPR031337">
    <property type="entry name" value="KDPG/KHG_AS_1"/>
</dbReference>
<gene>
    <name evidence="8" type="ORF">XTPLMG730_1076</name>
</gene>
<proteinExistence type="inferred from homology"/>
<name>A0A0K2ZI01_9XANT</name>
<dbReference type="EC" id="4.1.2.14" evidence="5"/>
<evidence type="ECO:0000256" key="7">
    <source>
        <dbReference type="ARBA" id="ARBA00023277"/>
    </source>
</evidence>
<dbReference type="PANTHER" id="PTHR30246:SF1">
    <property type="entry name" value="2-DEHYDRO-3-DEOXY-6-PHOSPHOGALACTONATE ALDOLASE-RELATED"/>
    <property type="match status" value="1"/>
</dbReference>
<dbReference type="Proteomes" id="UP000045978">
    <property type="component" value="Unassembled WGS sequence"/>
</dbReference>
<dbReference type="Pfam" id="PF01081">
    <property type="entry name" value="Aldolase"/>
    <property type="match status" value="1"/>
</dbReference>
<keyword evidence="6 8" id="KW-0456">Lyase</keyword>
<keyword evidence="7" id="KW-0119">Carbohydrate metabolism</keyword>
<dbReference type="AlphaFoldDB" id="A0A0K2ZI01"/>
<dbReference type="InterPro" id="IPR013785">
    <property type="entry name" value="Aldolase_TIM"/>
</dbReference>
<dbReference type="InterPro" id="IPR000887">
    <property type="entry name" value="Aldlse_KDPG_KHG"/>
</dbReference>
<dbReference type="CDD" id="cd00452">
    <property type="entry name" value="KDPG_aldolase"/>
    <property type="match status" value="1"/>
</dbReference>
<dbReference type="SUPFAM" id="SSF51569">
    <property type="entry name" value="Aldolase"/>
    <property type="match status" value="1"/>
</dbReference>
<dbReference type="PANTHER" id="PTHR30246">
    <property type="entry name" value="2-KETO-3-DEOXY-6-PHOSPHOGLUCONATE ALDOLASE"/>
    <property type="match status" value="1"/>
</dbReference>
<protein>
    <recommendedName>
        <fullName evidence="5">2-dehydro-3-deoxy-phosphogluconate aldolase</fullName>
        <ecNumber evidence="5">4.1.2.14</ecNumber>
    </recommendedName>
</protein>
<evidence type="ECO:0000256" key="5">
    <source>
        <dbReference type="ARBA" id="ARBA00013063"/>
    </source>
</evidence>
<evidence type="ECO:0000256" key="1">
    <source>
        <dbReference type="ARBA" id="ARBA00000654"/>
    </source>
</evidence>
<evidence type="ECO:0000256" key="3">
    <source>
        <dbReference type="ARBA" id="ARBA00006906"/>
    </source>
</evidence>
<comment type="pathway">
    <text evidence="2">Carbohydrate acid metabolism; 2-dehydro-3-deoxy-D-gluconate degradation; D-glyceraldehyde 3-phosphate and pyruvate from 2-dehydro-3-deoxy-D-gluconate: step 2/2.</text>
</comment>
<evidence type="ECO:0000256" key="2">
    <source>
        <dbReference type="ARBA" id="ARBA00004736"/>
    </source>
</evidence>
<dbReference type="NCBIfam" id="TIGR01182">
    <property type="entry name" value="eda"/>
    <property type="match status" value="1"/>
</dbReference>
<organism evidence="8 9">
    <name type="scientific">Xanthomonas graminis pv. phlei</name>
    <dbReference type="NCBI Taxonomy" id="487906"/>
    <lineage>
        <taxon>Bacteria</taxon>
        <taxon>Pseudomonadati</taxon>
        <taxon>Pseudomonadota</taxon>
        <taxon>Gammaproteobacteria</taxon>
        <taxon>Lysobacterales</taxon>
        <taxon>Lysobacteraceae</taxon>
        <taxon>Xanthomonas</taxon>
        <taxon>Xanthomonas translucens group</taxon>
        <taxon>Xanthomonas graminis</taxon>
    </lineage>
</organism>
<comment type="subunit">
    <text evidence="4">Homotrimer.</text>
</comment>
<evidence type="ECO:0000256" key="6">
    <source>
        <dbReference type="ARBA" id="ARBA00023239"/>
    </source>
</evidence>
<dbReference type="NCBIfam" id="NF004325">
    <property type="entry name" value="PRK05718.1"/>
    <property type="match status" value="1"/>
</dbReference>
<comment type="similarity">
    <text evidence="3">Belongs to the KHG/KDPG aldolase family.</text>
</comment>
<dbReference type="GO" id="GO:0008675">
    <property type="term" value="F:2-dehydro-3-deoxy-phosphogluconate aldolase activity"/>
    <property type="evidence" value="ECO:0007669"/>
    <property type="project" value="UniProtKB-EC"/>
</dbReference>
<dbReference type="RefSeq" id="WP_053837504.1">
    <property type="nucleotide sequence ID" value="NZ_CP076251.1"/>
</dbReference>
<evidence type="ECO:0000256" key="4">
    <source>
        <dbReference type="ARBA" id="ARBA00011233"/>
    </source>
</evidence>
<comment type="catalytic activity">
    <reaction evidence="1">
        <text>2-dehydro-3-deoxy-6-phospho-D-gluconate = D-glyceraldehyde 3-phosphate + pyruvate</text>
        <dbReference type="Rhea" id="RHEA:17089"/>
        <dbReference type="ChEBI" id="CHEBI:15361"/>
        <dbReference type="ChEBI" id="CHEBI:57569"/>
        <dbReference type="ChEBI" id="CHEBI:59776"/>
        <dbReference type="EC" id="4.1.2.14"/>
    </reaction>
</comment>
<sequence length="234" mass="24176">MTIAEYQNTAEQLLRAAGILPVVTVHSLDEARRVSAALLEGGLPAIELTLRTPVAMDALAMLKRELPHIKIGAGTVLTETQLQQAIDAGADFIVTPGTPPALADALVRAPLPVVPGAATPTELLALMARGFRVCKLFPATAVGGLAMLKGLAGPLADLKLCPTGGIGESTAAEYLAQPNVVCIGGSWMVPKDWLANGAWDKVRESAAKAAEIVRGTRDSGLSKAGTRDSGLGTR</sequence>
<reference evidence="8 9" key="1">
    <citation type="submission" date="2015-07" db="EMBL/GenBank/DDBJ databases">
        <authorList>
            <person name="Noorani M."/>
        </authorList>
    </citation>
    <scope>NUCLEOTIDE SEQUENCE [LARGE SCALE GENOMIC DNA]</scope>
    <source>
        <strain evidence="8">LMG730</strain>
    </source>
</reference>
<evidence type="ECO:0000313" key="9">
    <source>
        <dbReference type="Proteomes" id="UP000045978"/>
    </source>
</evidence>
<dbReference type="Gene3D" id="3.20.20.70">
    <property type="entry name" value="Aldolase class I"/>
    <property type="match status" value="1"/>
</dbReference>
<dbReference type="EMBL" id="CXOJ01000017">
    <property type="protein sequence ID" value="CTP85268.1"/>
    <property type="molecule type" value="Genomic_DNA"/>
</dbReference>
<dbReference type="PROSITE" id="PS00159">
    <property type="entry name" value="ALDOLASE_KDPG_KHG_1"/>
    <property type="match status" value="1"/>
</dbReference>
<evidence type="ECO:0000313" key="8">
    <source>
        <dbReference type="EMBL" id="CTP85268.1"/>
    </source>
</evidence>
<accession>A0A0K2ZI01</accession>